<dbReference type="EMBL" id="JADHEI010000031">
    <property type="protein sequence ID" value="MBF2735038.1"/>
    <property type="molecule type" value="Genomic_DNA"/>
</dbReference>
<reference evidence="1" key="1">
    <citation type="submission" date="2020-10" db="EMBL/GenBank/DDBJ databases">
        <title>An improved Amphimedon queenslandica hologenome assembly reveals how three proteobacterial symbionts can extend the metabolic phenotypic of their marine sponge host.</title>
        <authorList>
            <person name="Degnan B."/>
            <person name="Degnan S."/>
            <person name="Xiang X."/>
        </authorList>
    </citation>
    <scope>NUCLEOTIDE SEQUENCE</scope>
    <source>
        <strain evidence="1">AqS2</strain>
    </source>
</reference>
<dbReference type="Proteomes" id="UP000604381">
    <property type="component" value="Unassembled WGS sequence"/>
</dbReference>
<sequence length="236" mass="25978">MNLIYVSDRRRAPRYATGARDQEAPEHDIEPLLLALLHRARDFVLRDAGAAGGRIKPKGATAGVARYSVEVGQARRCLREAQRRCSTQLRRLIADGEVQVAVALATIYFDRGCGHPAEVDYIEHIVERSRLADKLVAVGYTDPACTPAASEDLAYRRALAVRRTLRHDVDLPVVAIARPLCRYAETDEESRRVEVASLYEATAGAERLGLDSASYGIKDEDDDGSFGCEARVAFAH</sequence>
<dbReference type="AlphaFoldDB" id="A0A930XXP2"/>
<accession>A0A930XXP2</accession>
<evidence type="ECO:0000313" key="2">
    <source>
        <dbReference type="Proteomes" id="UP000604381"/>
    </source>
</evidence>
<proteinExistence type="predicted"/>
<keyword evidence="2" id="KW-1185">Reference proteome</keyword>
<evidence type="ECO:0008006" key="3">
    <source>
        <dbReference type="Google" id="ProtNLM"/>
    </source>
</evidence>
<gene>
    <name evidence="1" type="ORF">ISN26_02975</name>
</gene>
<comment type="caution">
    <text evidence="1">The sequence shown here is derived from an EMBL/GenBank/DDBJ whole genome shotgun (WGS) entry which is preliminary data.</text>
</comment>
<organism evidence="1 2">
    <name type="scientific">Candidatus Amphirhobacter heronislandensis</name>
    <dbReference type="NCBI Taxonomy" id="1732024"/>
    <lineage>
        <taxon>Bacteria</taxon>
        <taxon>Pseudomonadati</taxon>
        <taxon>Pseudomonadota</taxon>
        <taxon>Gammaproteobacteria</taxon>
        <taxon>Candidatus Tethybacterales</taxon>
        <taxon>Candidatus Tethybacteraceae</taxon>
        <taxon>Candidatus Amphirhobacter</taxon>
    </lineage>
</organism>
<name>A0A930XXP2_9GAMM</name>
<dbReference type="SUPFAM" id="SSF103088">
    <property type="entry name" value="OmpA-like"/>
    <property type="match status" value="1"/>
</dbReference>
<dbReference type="InterPro" id="IPR036737">
    <property type="entry name" value="OmpA-like_sf"/>
</dbReference>
<protein>
    <recommendedName>
        <fullName evidence="3">OmpA family protein</fullName>
    </recommendedName>
</protein>
<evidence type="ECO:0000313" key="1">
    <source>
        <dbReference type="EMBL" id="MBF2735038.1"/>
    </source>
</evidence>